<dbReference type="OrthoDB" id="2405020at2759"/>
<dbReference type="InterPro" id="IPR032675">
    <property type="entry name" value="LRR_dom_sf"/>
</dbReference>
<comment type="caution">
    <text evidence="2">The sequence shown here is derived from an EMBL/GenBank/DDBJ whole genome shotgun (WGS) entry which is preliminary data.</text>
</comment>
<sequence>MTPKSAAHTVFATPELALAISAYLTQHDLTQCARVCKDWMQLNEPILYRAFCPFEPLGGSTPSPQTAGGLIRNLPHIRTVELYPTEHDAVHSHTVMQELAHGLPQCTQAGDSALDPDTLCTNLQHFKFRCGSNDDMLPALPHLITLLNHNHFLTRLMIPLTYSSLDTGSFAAVSRLRHLRSLAVFTDINISCEGRRPISLFLQACLPLPELSELDMDLYVGGEDEVNDQGIPDFDTIIEEATIARFSGNSSACKIKSLLFPRCSDSGSLPLARSLLVSDLVDLESLTVPELHSNSDALHLEQVIRERCTHLKHLTCSVFYELGSAQFVRAVIRGCSGLKSFTSLFGFADEDNNYEPRLLILDLVERHCNTLEEITLECCHQVYSADLQAVLTRCKQLKRLWVQSAFLIGRAGIEFTDLSMSDWVCTELRVLGLTLNRYPNGEDSDLDEEDPGLMALDGERFYRQIGQLGKLEELALDIDRSEETMTKESDYAWDLTLSRGWLGELAKLKSLKRLRLNADFWSKMGQADVEFMHEQWPLLNEISLQGQVSDERTQAHWQWLFDQRPRLLFTTTLRSSSPYEI</sequence>
<evidence type="ECO:0000259" key="1">
    <source>
        <dbReference type="Pfam" id="PF12937"/>
    </source>
</evidence>
<dbReference type="InterPro" id="IPR036047">
    <property type="entry name" value="F-box-like_dom_sf"/>
</dbReference>
<name>A0A9P6M2Z0_MORAP</name>
<dbReference type="EMBL" id="JAAAHY010000373">
    <property type="protein sequence ID" value="KAF9964362.1"/>
    <property type="molecule type" value="Genomic_DNA"/>
</dbReference>
<dbReference type="Gene3D" id="3.80.10.10">
    <property type="entry name" value="Ribonuclease Inhibitor"/>
    <property type="match status" value="1"/>
</dbReference>
<dbReference type="Proteomes" id="UP000738359">
    <property type="component" value="Unassembled WGS sequence"/>
</dbReference>
<evidence type="ECO:0000313" key="2">
    <source>
        <dbReference type="EMBL" id="KAF9964362.1"/>
    </source>
</evidence>
<dbReference type="Gene3D" id="1.20.1280.50">
    <property type="match status" value="1"/>
</dbReference>
<feature type="domain" description="F-box" evidence="1">
    <location>
        <begin position="14"/>
        <end position="52"/>
    </location>
</feature>
<dbReference type="AlphaFoldDB" id="A0A9P6M2Z0"/>
<accession>A0A9P6M2Z0</accession>
<evidence type="ECO:0000313" key="3">
    <source>
        <dbReference type="Proteomes" id="UP000738359"/>
    </source>
</evidence>
<proteinExistence type="predicted"/>
<organism evidence="2 3">
    <name type="scientific">Mortierella alpina</name>
    <name type="common">Oleaginous fungus</name>
    <name type="synonym">Mortierella renispora</name>
    <dbReference type="NCBI Taxonomy" id="64518"/>
    <lineage>
        <taxon>Eukaryota</taxon>
        <taxon>Fungi</taxon>
        <taxon>Fungi incertae sedis</taxon>
        <taxon>Mucoromycota</taxon>
        <taxon>Mortierellomycotina</taxon>
        <taxon>Mortierellomycetes</taxon>
        <taxon>Mortierellales</taxon>
        <taxon>Mortierellaceae</taxon>
        <taxon>Mortierella</taxon>
    </lineage>
</organism>
<gene>
    <name evidence="2" type="ORF">BGZ70_006564</name>
</gene>
<dbReference type="SUPFAM" id="SSF52047">
    <property type="entry name" value="RNI-like"/>
    <property type="match status" value="1"/>
</dbReference>
<dbReference type="InterPro" id="IPR001810">
    <property type="entry name" value="F-box_dom"/>
</dbReference>
<protein>
    <recommendedName>
        <fullName evidence="1">F-box domain-containing protein</fullName>
    </recommendedName>
</protein>
<dbReference type="SUPFAM" id="SSF81383">
    <property type="entry name" value="F-box domain"/>
    <property type="match status" value="1"/>
</dbReference>
<reference evidence="2" key="1">
    <citation type="journal article" date="2020" name="Fungal Divers.">
        <title>Resolving the Mortierellaceae phylogeny through synthesis of multi-gene phylogenetics and phylogenomics.</title>
        <authorList>
            <person name="Vandepol N."/>
            <person name="Liber J."/>
            <person name="Desiro A."/>
            <person name="Na H."/>
            <person name="Kennedy M."/>
            <person name="Barry K."/>
            <person name="Grigoriev I.V."/>
            <person name="Miller A.N."/>
            <person name="O'Donnell K."/>
            <person name="Stajich J.E."/>
            <person name="Bonito G."/>
        </authorList>
    </citation>
    <scope>NUCLEOTIDE SEQUENCE</scope>
    <source>
        <strain evidence="2">CK1249</strain>
    </source>
</reference>
<dbReference type="Pfam" id="PF12937">
    <property type="entry name" value="F-box-like"/>
    <property type="match status" value="1"/>
</dbReference>
<keyword evidence="3" id="KW-1185">Reference proteome</keyword>